<proteinExistence type="predicted"/>
<feature type="region of interest" description="Disordered" evidence="2">
    <location>
        <begin position="1"/>
        <end position="71"/>
    </location>
</feature>
<gene>
    <name evidence="3" type="ORF">CROQUDRAFT_17164</name>
</gene>
<dbReference type="SUPFAM" id="SSF50630">
    <property type="entry name" value="Acid proteases"/>
    <property type="match status" value="1"/>
</dbReference>
<dbReference type="PROSITE" id="PS00141">
    <property type="entry name" value="ASP_PROTEASE"/>
    <property type="match status" value="1"/>
</dbReference>
<dbReference type="Proteomes" id="UP000886653">
    <property type="component" value="Unassembled WGS sequence"/>
</dbReference>
<evidence type="ECO:0000313" key="3">
    <source>
        <dbReference type="EMBL" id="KAG0139044.1"/>
    </source>
</evidence>
<dbReference type="EMBL" id="MU167880">
    <property type="protein sequence ID" value="KAG0139044.1"/>
    <property type="molecule type" value="Genomic_DNA"/>
</dbReference>
<keyword evidence="1" id="KW-0645">Protease</keyword>
<dbReference type="AlphaFoldDB" id="A0A9P6T595"/>
<organism evidence="3 4">
    <name type="scientific">Cronartium quercuum f. sp. fusiforme G11</name>
    <dbReference type="NCBI Taxonomy" id="708437"/>
    <lineage>
        <taxon>Eukaryota</taxon>
        <taxon>Fungi</taxon>
        <taxon>Dikarya</taxon>
        <taxon>Basidiomycota</taxon>
        <taxon>Pucciniomycotina</taxon>
        <taxon>Pucciniomycetes</taxon>
        <taxon>Pucciniales</taxon>
        <taxon>Coleosporiaceae</taxon>
        <taxon>Cronartium</taxon>
    </lineage>
</organism>
<feature type="compositionally biased region" description="Acidic residues" evidence="2">
    <location>
        <begin position="54"/>
        <end position="63"/>
    </location>
</feature>
<sequence length="399" mass="44800">PQANSNSKAKEPPKCPNCGSNDTIHQWKTCKGKQKAINNVEQDSKQQEEHTNEDTEPEMEFVEYTDSQKESDEESITEIGAIEAIPQSDKEIAHLEAEAEVPYAGNKTNMSKHTTDAKLLLTRPSKGKAHRVGHQNITTIIVNDIEARLLLDTGATCSVVGSDYLSRILPDWRKNLIDCSHMNFSGCAAALVPIGVLSQQVIFPHALGNVRILPEFVVMDNMKSQYFILGTEFLSIYGINVYNGREHYFTINDNQHKKFAILMKNTMMTVKNATAENENKTINEDSNSSEAKFGPKLSQEQTLAVKKSINQYSNQFDLGNNNLGKIRNHPVHVALDVKKPYPPILKKNAYPASPRNRVEIEKHIDELLKMNIIRKLGEDEIVDITTPVIIAWHNGKSRL</sequence>
<evidence type="ECO:0000256" key="1">
    <source>
        <dbReference type="ARBA" id="ARBA00022750"/>
    </source>
</evidence>
<dbReference type="GO" id="GO:0006508">
    <property type="term" value="P:proteolysis"/>
    <property type="evidence" value="ECO:0007669"/>
    <property type="project" value="InterPro"/>
</dbReference>
<feature type="compositionally biased region" description="Basic and acidic residues" evidence="2">
    <location>
        <begin position="42"/>
        <end position="53"/>
    </location>
</feature>
<dbReference type="GO" id="GO:0004190">
    <property type="term" value="F:aspartic-type endopeptidase activity"/>
    <property type="evidence" value="ECO:0007669"/>
    <property type="project" value="UniProtKB-KW"/>
</dbReference>
<dbReference type="InterPro" id="IPR021109">
    <property type="entry name" value="Peptidase_aspartic_dom_sf"/>
</dbReference>
<dbReference type="Gene3D" id="2.40.70.10">
    <property type="entry name" value="Acid Proteases"/>
    <property type="match status" value="1"/>
</dbReference>
<name>A0A9P6T595_9BASI</name>
<dbReference type="InterPro" id="IPR001969">
    <property type="entry name" value="Aspartic_peptidase_AS"/>
</dbReference>
<evidence type="ECO:0000313" key="4">
    <source>
        <dbReference type="Proteomes" id="UP000886653"/>
    </source>
</evidence>
<comment type="caution">
    <text evidence="3">The sequence shown here is derived from an EMBL/GenBank/DDBJ whole genome shotgun (WGS) entry which is preliminary data.</text>
</comment>
<accession>A0A9P6T595</accession>
<feature type="non-terminal residue" evidence="3">
    <location>
        <position position="399"/>
    </location>
</feature>
<feature type="non-terminal residue" evidence="3">
    <location>
        <position position="1"/>
    </location>
</feature>
<reference evidence="3" key="1">
    <citation type="submission" date="2013-11" db="EMBL/GenBank/DDBJ databases">
        <title>Genome sequence of the fusiform rust pathogen reveals effectors for host alternation and coevolution with pine.</title>
        <authorList>
            <consortium name="DOE Joint Genome Institute"/>
            <person name="Smith K."/>
            <person name="Pendleton A."/>
            <person name="Kubisiak T."/>
            <person name="Anderson C."/>
            <person name="Salamov A."/>
            <person name="Aerts A."/>
            <person name="Riley R."/>
            <person name="Clum A."/>
            <person name="Lindquist E."/>
            <person name="Ence D."/>
            <person name="Campbell M."/>
            <person name="Kronenberg Z."/>
            <person name="Feau N."/>
            <person name="Dhillon B."/>
            <person name="Hamelin R."/>
            <person name="Burleigh J."/>
            <person name="Smith J."/>
            <person name="Yandell M."/>
            <person name="Nelson C."/>
            <person name="Grigoriev I."/>
            <person name="Davis J."/>
        </authorList>
    </citation>
    <scope>NUCLEOTIDE SEQUENCE</scope>
    <source>
        <strain evidence="3">G11</strain>
    </source>
</reference>
<keyword evidence="1" id="KW-0064">Aspartyl protease</keyword>
<dbReference type="OrthoDB" id="6776860at2759"/>
<evidence type="ECO:0000256" key="2">
    <source>
        <dbReference type="SAM" id="MobiDB-lite"/>
    </source>
</evidence>
<keyword evidence="4" id="KW-1185">Reference proteome</keyword>
<protein>
    <submittedName>
        <fullName evidence="3">Uncharacterized protein</fullName>
    </submittedName>
</protein>
<keyword evidence="1" id="KW-0378">Hydrolase</keyword>